<evidence type="ECO:0000256" key="1">
    <source>
        <dbReference type="SAM" id="MobiDB-lite"/>
    </source>
</evidence>
<comment type="caution">
    <text evidence="2">The sequence shown here is derived from an EMBL/GenBank/DDBJ whole genome shotgun (WGS) entry which is preliminary data.</text>
</comment>
<reference evidence="2 3" key="1">
    <citation type="journal article" date="2014" name="Genome Announc.">
        <title>Draft Genome Sequence of Kocuria palustris PEL.</title>
        <authorList>
            <person name="Sharma G."/>
            <person name="Khatri I."/>
            <person name="Subramanian S."/>
        </authorList>
    </citation>
    <scope>NUCLEOTIDE SEQUENCE [LARGE SCALE GENOMIC DNA]</scope>
    <source>
        <strain evidence="2 3">PEL</strain>
    </source>
</reference>
<dbReference type="Proteomes" id="UP000009877">
    <property type="component" value="Unassembled WGS sequence"/>
</dbReference>
<evidence type="ECO:0000313" key="3">
    <source>
        <dbReference type="Proteomes" id="UP000009877"/>
    </source>
</evidence>
<name>M2WAI5_9MICC</name>
<feature type="region of interest" description="Disordered" evidence="1">
    <location>
        <begin position="1"/>
        <end position="29"/>
    </location>
</feature>
<accession>M2WAI5</accession>
<dbReference type="EMBL" id="ANHZ02000048">
    <property type="protein sequence ID" value="EME35462.1"/>
    <property type="molecule type" value="Genomic_DNA"/>
</dbReference>
<proteinExistence type="predicted"/>
<sequence>MNLIDSPSSRSAAIASSRLGGSTAGSDPRLEGVAEELAQAVSRGDVSREQADAFLGRLSARVSAP</sequence>
<gene>
    <name evidence="2" type="ORF">C884_01996</name>
</gene>
<organism evidence="2 3">
    <name type="scientific">Kocuria palustris PEL</name>
    <dbReference type="NCBI Taxonomy" id="1236550"/>
    <lineage>
        <taxon>Bacteria</taxon>
        <taxon>Bacillati</taxon>
        <taxon>Actinomycetota</taxon>
        <taxon>Actinomycetes</taxon>
        <taxon>Micrococcales</taxon>
        <taxon>Micrococcaceae</taxon>
        <taxon>Kocuria</taxon>
    </lineage>
</organism>
<keyword evidence="3" id="KW-1185">Reference proteome</keyword>
<dbReference type="RefSeq" id="WP_006215872.1">
    <property type="nucleotide sequence ID" value="NZ_ANHZ02000048.1"/>
</dbReference>
<feature type="compositionally biased region" description="Low complexity" evidence="1">
    <location>
        <begin position="1"/>
        <end position="21"/>
    </location>
</feature>
<dbReference type="AlphaFoldDB" id="M2WAI5"/>
<protein>
    <submittedName>
        <fullName evidence="2">Uncharacterized protein</fullName>
    </submittedName>
</protein>
<evidence type="ECO:0000313" key="2">
    <source>
        <dbReference type="EMBL" id="EME35462.1"/>
    </source>
</evidence>